<accession>A0A8H2PZ01</accession>
<evidence type="ECO:0000313" key="4">
    <source>
        <dbReference type="EMBL" id="TQO20829.1"/>
    </source>
</evidence>
<comment type="caution">
    <text evidence="4">The sequence shown here is derived from an EMBL/GenBank/DDBJ whole genome shotgun (WGS) entry which is preliminary data.</text>
</comment>
<evidence type="ECO:0000256" key="1">
    <source>
        <dbReference type="SAM" id="MobiDB-lite"/>
    </source>
</evidence>
<dbReference type="InterPro" id="IPR045597">
    <property type="entry name" value="DUF6458"/>
</dbReference>
<feature type="transmembrane region" description="Helical" evidence="2">
    <location>
        <begin position="7"/>
        <end position="27"/>
    </location>
</feature>
<evidence type="ECO:0000256" key="2">
    <source>
        <dbReference type="SAM" id="Phobius"/>
    </source>
</evidence>
<sequence length="93" mass="9689">MGGAKIGLMSIGTGIVLVVIGAILTFALDLQVEGINFDLVGYIMMAAGAVVFIIGLLLMMRKRTSVTTVRNGTDGANGSVSERRTSTTPDETI</sequence>
<reference evidence="4 5" key="1">
    <citation type="submission" date="2019-06" db="EMBL/GenBank/DDBJ databases">
        <title>Sequencing the genomes of 1000 actinobacteria strains.</title>
        <authorList>
            <person name="Klenk H.-P."/>
        </authorList>
    </citation>
    <scope>NUCLEOTIDE SEQUENCE [LARGE SCALE GENOMIC DNA]</scope>
    <source>
        <strain evidence="4 5">DSM 21947</strain>
    </source>
</reference>
<dbReference type="AlphaFoldDB" id="A0A8H2PZ01"/>
<organism evidence="4 5">
    <name type="scientific">Rhodoglobus vestalii</name>
    <dbReference type="NCBI Taxonomy" id="193384"/>
    <lineage>
        <taxon>Bacteria</taxon>
        <taxon>Bacillati</taxon>
        <taxon>Actinomycetota</taxon>
        <taxon>Actinomycetes</taxon>
        <taxon>Micrococcales</taxon>
        <taxon>Microbacteriaceae</taxon>
        <taxon>Rhodoglobus</taxon>
    </lineage>
</organism>
<gene>
    <name evidence="4" type="ORF">FB472_2482</name>
</gene>
<dbReference type="Pfam" id="PF20059">
    <property type="entry name" value="DUF6458"/>
    <property type="match status" value="1"/>
</dbReference>
<feature type="region of interest" description="Disordered" evidence="1">
    <location>
        <begin position="69"/>
        <end position="93"/>
    </location>
</feature>
<keyword evidence="2" id="KW-0472">Membrane</keyword>
<evidence type="ECO:0000259" key="3">
    <source>
        <dbReference type="Pfam" id="PF20059"/>
    </source>
</evidence>
<feature type="transmembrane region" description="Helical" evidence="2">
    <location>
        <begin position="39"/>
        <end position="60"/>
    </location>
</feature>
<feature type="domain" description="DUF6458" evidence="3">
    <location>
        <begin position="9"/>
        <end position="85"/>
    </location>
</feature>
<dbReference type="Proteomes" id="UP000316560">
    <property type="component" value="Unassembled WGS sequence"/>
</dbReference>
<keyword evidence="5" id="KW-1185">Reference proteome</keyword>
<evidence type="ECO:0000313" key="5">
    <source>
        <dbReference type="Proteomes" id="UP000316560"/>
    </source>
</evidence>
<proteinExistence type="predicted"/>
<protein>
    <recommendedName>
        <fullName evidence="3">DUF6458 domain-containing protein</fullName>
    </recommendedName>
</protein>
<keyword evidence="2" id="KW-0812">Transmembrane</keyword>
<name>A0A8H2PZ01_9MICO</name>
<dbReference type="EMBL" id="VFRA01000001">
    <property type="protein sequence ID" value="TQO20829.1"/>
    <property type="molecule type" value="Genomic_DNA"/>
</dbReference>
<keyword evidence="2" id="KW-1133">Transmembrane helix</keyword>